<comment type="caution">
    <text evidence="2">The sequence shown here is derived from an EMBL/GenBank/DDBJ whole genome shotgun (WGS) entry which is preliminary data.</text>
</comment>
<proteinExistence type="predicted"/>
<evidence type="ECO:0000313" key="2">
    <source>
        <dbReference type="EMBL" id="NNU16006.1"/>
    </source>
</evidence>
<gene>
    <name evidence="2" type="ORF">HK107_06690</name>
</gene>
<dbReference type="EMBL" id="JABFCX010000002">
    <property type="protein sequence ID" value="NNU16006.1"/>
    <property type="molecule type" value="Genomic_DNA"/>
</dbReference>
<organism evidence="2 3">
    <name type="scientific">Parvularcula mediterranea</name>
    <dbReference type="NCBI Taxonomy" id="2732508"/>
    <lineage>
        <taxon>Bacteria</taxon>
        <taxon>Pseudomonadati</taxon>
        <taxon>Pseudomonadota</taxon>
        <taxon>Alphaproteobacteria</taxon>
        <taxon>Parvularculales</taxon>
        <taxon>Parvularculaceae</taxon>
        <taxon>Parvularcula</taxon>
    </lineage>
</organism>
<keyword evidence="1" id="KW-0732">Signal</keyword>
<keyword evidence="3" id="KW-1185">Reference proteome</keyword>
<evidence type="ECO:0000256" key="1">
    <source>
        <dbReference type="SAM" id="SignalP"/>
    </source>
</evidence>
<dbReference type="Proteomes" id="UP000536835">
    <property type="component" value="Unassembled WGS sequence"/>
</dbReference>
<feature type="chain" id="PRO_5030946676" evidence="1">
    <location>
        <begin position="21"/>
        <end position="338"/>
    </location>
</feature>
<dbReference type="Gene3D" id="3.40.190.10">
    <property type="entry name" value="Periplasmic binding protein-like II"/>
    <property type="match status" value="2"/>
</dbReference>
<dbReference type="SUPFAM" id="SSF53850">
    <property type="entry name" value="Periplasmic binding protein-like II"/>
    <property type="match status" value="1"/>
</dbReference>
<dbReference type="AlphaFoldDB" id="A0A7Y3RL06"/>
<evidence type="ECO:0000313" key="3">
    <source>
        <dbReference type="Proteomes" id="UP000536835"/>
    </source>
</evidence>
<dbReference type="RefSeq" id="WP_173197888.1">
    <property type="nucleotide sequence ID" value="NZ_JABFCX010000002.1"/>
</dbReference>
<reference evidence="2 3" key="1">
    <citation type="submission" date="2020-05" db="EMBL/GenBank/DDBJ databases">
        <title>Parvularcula mediterraneae sp. nov., isolated from polypropylene straw from shallow seawater of the seashore of Laganas in Zakynthos island, Greece.</title>
        <authorList>
            <person name="Szabo I."/>
            <person name="Al-Omari J."/>
            <person name="Rado J."/>
            <person name="Szerdahelyi G.S."/>
        </authorList>
    </citation>
    <scope>NUCLEOTIDE SEQUENCE [LARGE SCALE GENOMIC DNA]</scope>
    <source>
        <strain evidence="2 3">ZS-1/3</strain>
    </source>
</reference>
<name>A0A7Y3RL06_9PROT</name>
<feature type="signal peptide" evidence="1">
    <location>
        <begin position="1"/>
        <end position="20"/>
    </location>
</feature>
<protein>
    <submittedName>
        <fullName evidence="2">Transporter substrate-binding domain-containing protein</fullName>
    </submittedName>
</protein>
<accession>A0A7Y3RL06</accession>
<sequence length="338" mass="37003">MIRFLTTAALLLFCCIPAHGEPVRVYTDTFRPFVSAEDQRAAPASELVDMILRNAGLEPGFTYKNFAYGLYRVGEGDEALSFPWRRSAEREERVIFSEPFLTLEHSLHRKLPSSAGSGSPQLSQARIGMVGSYVFSGDVAQLVEAARREDRLVVSASETEALAALLAGETDLLALPAPVVTATLEASFPNQTGLVRELEDGPTESFSLHAVAPKNAWGEDLIARFNESYRELRTAGVITDDFLTGRLARPAKPDVAVLVSSEGFPVVKGALKDNPDRELALPAGTRVLVREWSADYAEPLRSQSLYRIMTSSSLVIVLNGPHVGRELYIQNMHLTLAE</sequence>